<dbReference type="PANTHER" id="PTHR10845:SF192">
    <property type="entry name" value="DOUBLE HIT, ISOFORM B"/>
    <property type="match status" value="1"/>
</dbReference>
<protein>
    <submittedName>
        <fullName evidence="4">RGS domain-containing protein</fullName>
    </submittedName>
</protein>
<organism evidence="3 4">
    <name type="scientific">Globodera rostochiensis</name>
    <name type="common">Golden nematode worm</name>
    <name type="synonym">Heterodera rostochiensis</name>
    <dbReference type="NCBI Taxonomy" id="31243"/>
    <lineage>
        <taxon>Eukaryota</taxon>
        <taxon>Metazoa</taxon>
        <taxon>Ecdysozoa</taxon>
        <taxon>Nematoda</taxon>
        <taxon>Chromadorea</taxon>
        <taxon>Rhabditida</taxon>
        <taxon>Tylenchina</taxon>
        <taxon>Tylenchomorpha</taxon>
        <taxon>Tylenchoidea</taxon>
        <taxon>Heteroderidae</taxon>
        <taxon>Heteroderinae</taxon>
        <taxon>Globodera</taxon>
    </lineage>
</organism>
<dbReference type="WBParaSite" id="Gr19_v10_g9043.t1">
    <property type="protein sequence ID" value="Gr19_v10_g9043.t1"/>
    <property type="gene ID" value="Gr19_v10_g9043"/>
</dbReference>
<dbReference type="InterPro" id="IPR044926">
    <property type="entry name" value="RGS_subdomain_2"/>
</dbReference>
<dbReference type="PANTHER" id="PTHR10845">
    <property type="entry name" value="REGULATOR OF G PROTEIN SIGNALING"/>
    <property type="match status" value="1"/>
</dbReference>
<dbReference type="InterPro" id="IPR036305">
    <property type="entry name" value="RGS_sf"/>
</dbReference>
<dbReference type="InterPro" id="IPR016137">
    <property type="entry name" value="RGS"/>
</dbReference>
<dbReference type="AlphaFoldDB" id="A0A914IAL6"/>
<sequence length="180" mass="20356">MALQPAAGGDVLTNKMPNSPNFSNKNINLFKEDELNKKQTPQMPSSAGIDYSRAHSWGTATLAHLLKDPLGCQIFRCFLHETFAEENLLFVEAVESLRGVKDPEMIRKGISELLKKYGVYVNLSCVAMGKLREATTAKMPDFIDLEVAKKEIYTLLENDQLPRFRRSELYQGFLKKILSQ</sequence>
<dbReference type="Proteomes" id="UP000887572">
    <property type="component" value="Unplaced"/>
</dbReference>
<dbReference type="SMART" id="SM00315">
    <property type="entry name" value="RGS"/>
    <property type="match status" value="1"/>
</dbReference>
<name>A0A914IAL6_GLORO</name>
<dbReference type="SUPFAM" id="SSF48097">
    <property type="entry name" value="Regulator of G-protein signaling, RGS"/>
    <property type="match status" value="1"/>
</dbReference>
<accession>A0A914IAL6</accession>
<proteinExistence type="predicted"/>
<feature type="domain" description="RGS" evidence="2">
    <location>
        <begin position="61"/>
        <end position="174"/>
    </location>
</feature>
<dbReference type="Pfam" id="PF00615">
    <property type="entry name" value="RGS"/>
    <property type="match status" value="1"/>
</dbReference>
<reference evidence="4" key="1">
    <citation type="submission" date="2022-11" db="UniProtKB">
        <authorList>
            <consortium name="WormBaseParasite"/>
        </authorList>
    </citation>
    <scope>IDENTIFICATION</scope>
</reference>
<dbReference type="PROSITE" id="PS50132">
    <property type="entry name" value="RGS"/>
    <property type="match status" value="1"/>
</dbReference>
<evidence type="ECO:0000259" key="2">
    <source>
        <dbReference type="PROSITE" id="PS50132"/>
    </source>
</evidence>
<keyword evidence="3" id="KW-1185">Reference proteome</keyword>
<evidence type="ECO:0000256" key="1">
    <source>
        <dbReference type="SAM" id="MobiDB-lite"/>
    </source>
</evidence>
<dbReference type="Gene3D" id="1.10.167.10">
    <property type="entry name" value="Regulator of G-protein Signalling 4, domain 2"/>
    <property type="match status" value="1"/>
</dbReference>
<evidence type="ECO:0000313" key="4">
    <source>
        <dbReference type="WBParaSite" id="Gr19_v10_g9043.t1"/>
    </source>
</evidence>
<dbReference type="PRINTS" id="PR01301">
    <property type="entry name" value="RGSPROTEIN"/>
</dbReference>
<feature type="region of interest" description="Disordered" evidence="1">
    <location>
        <begin position="1"/>
        <end position="23"/>
    </location>
</feature>
<evidence type="ECO:0000313" key="3">
    <source>
        <dbReference type="Proteomes" id="UP000887572"/>
    </source>
</evidence>